<dbReference type="RefSeq" id="WP_003065472.1">
    <property type="nucleotide sequence ID" value="NZ_AOUO01000082.1"/>
</dbReference>
<reference evidence="1 2" key="1">
    <citation type="submission" date="2013-02" db="EMBL/GenBank/DDBJ databases">
        <title>Draft genome sequence of Amycolatopsis vancoresmycina strain DSM 44592T.</title>
        <authorList>
            <person name="Kumar S."/>
            <person name="Kaur N."/>
            <person name="Kaur C."/>
            <person name="Raghava G.P.S."/>
            <person name="Mayilraj S."/>
        </authorList>
    </citation>
    <scope>NUCLEOTIDE SEQUENCE [LARGE SCALE GENOMIC DNA]</scope>
    <source>
        <strain evidence="1 2">DSM 44592</strain>
    </source>
</reference>
<accession>R1GCT6</accession>
<protein>
    <submittedName>
        <fullName evidence="1">Uncharacterized protein</fullName>
    </submittedName>
</protein>
<evidence type="ECO:0000313" key="1">
    <source>
        <dbReference type="EMBL" id="EOD69162.1"/>
    </source>
</evidence>
<organism evidence="1 2">
    <name type="scientific">Amycolatopsis vancoresmycina DSM 44592</name>
    <dbReference type="NCBI Taxonomy" id="1292037"/>
    <lineage>
        <taxon>Bacteria</taxon>
        <taxon>Bacillati</taxon>
        <taxon>Actinomycetota</taxon>
        <taxon>Actinomycetes</taxon>
        <taxon>Pseudonocardiales</taxon>
        <taxon>Pseudonocardiaceae</taxon>
        <taxon>Amycolatopsis</taxon>
    </lineage>
</organism>
<dbReference type="eggNOG" id="ENOG5031NA4">
    <property type="taxonomic scope" value="Bacteria"/>
</dbReference>
<keyword evidence="2" id="KW-1185">Reference proteome</keyword>
<proteinExistence type="predicted"/>
<evidence type="ECO:0000313" key="2">
    <source>
        <dbReference type="Proteomes" id="UP000014139"/>
    </source>
</evidence>
<dbReference type="PATRIC" id="fig|1292037.4.peg.1468"/>
<sequence length="241" mass="24904">MLLILAHDRDPAARALALRWGGDALLLTVGDLHQARWRLDVDRDGRVTTGLAAADGTPIPVTGVVNRLGVITGADLARVHPRDRAYAGAELTAFLLAWLDACPAPVLNPPTPRCLNGPAWYPEEWANAAASVGLRVDAVHLSLELATAPPAAVPAWDDGVRVQVIGDAWVGGVHPAVGRRLAGLARLAGTPLLTATVSGPGPHARVRDISAWPDLAVPEVADAVAAALRGVPADDVSAVAG</sequence>
<comment type="caution">
    <text evidence="1">The sequence shown here is derived from an EMBL/GenBank/DDBJ whole genome shotgun (WGS) entry which is preliminary data.</text>
</comment>
<dbReference type="AlphaFoldDB" id="R1GCT6"/>
<name>R1GCT6_9PSEU</name>
<gene>
    <name evidence="1" type="ORF">H480_07583</name>
</gene>
<dbReference type="Proteomes" id="UP000014139">
    <property type="component" value="Unassembled WGS sequence"/>
</dbReference>
<dbReference type="OrthoDB" id="3474592at2"/>
<dbReference type="EMBL" id="AOUO01000082">
    <property type="protein sequence ID" value="EOD69162.1"/>
    <property type="molecule type" value="Genomic_DNA"/>
</dbReference>